<dbReference type="EMBL" id="GANO01004035">
    <property type="protein sequence ID" value="JAB55836.1"/>
    <property type="molecule type" value="mRNA"/>
</dbReference>
<name>U5EF38_9DIPT</name>
<dbReference type="AlphaFoldDB" id="U5EF38"/>
<accession>U5EF38</accession>
<reference evidence="1" key="1">
    <citation type="journal article" date="2014" name="Insect Biochem. Mol. Biol.">
        <title>An insight into the sialome of the frog biting fly, Corethrella appendiculata.</title>
        <authorList>
            <person name="Ribeiro J.M.C."/>
            <person name="Chagas A.C."/>
            <person name="Pham V.M."/>
            <person name="Lounibos L.P."/>
            <person name="Calvo E."/>
        </authorList>
    </citation>
    <scope>NUCLEOTIDE SEQUENCE</scope>
    <source>
        <tissue evidence="1">Salivary glands</tissue>
    </source>
</reference>
<proteinExistence type="evidence at transcript level"/>
<protein>
    <submittedName>
        <fullName evidence="1">Putative flightin</fullName>
    </submittedName>
</protein>
<organism evidence="1">
    <name type="scientific">Corethrella appendiculata</name>
    <dbReference type="NCBI Taxonomy" id="1370023"/>
    <lineage>
        <taxon>Eukaryota</taxon>
        <taxon>Metazoa</taxon>
        <taxon>Ecdysozoa</taxon>
        <taxon>Arthropoda</taxon>
        <taxon>Hexapoda</taxon>
        <taxon>Insecta</taxon>
        <taxon>Pterygota</taxon>
        <taxon>Neoptera</taxon>
        <taxon>Endopterygota</taxon>
        <taxon>Diptera</taxon>
        <taxon>Nematocera</taxon>
        <taxon>Culicoidea</taxon>
        <taxon>Chaoboridae</taxon>
        <taxon>Corethrella</taxon>
    </lineage>
</organism>
<sequence length="133" mass="16070">MDDGAGDLSTKTLSKVDDFQKRKVQLYQHWVRPKFLQYNYMYNYRQNYYDDVIDYLDKRQRGIHSDIPKPQTWAERVLRQQKTGGVSAASCESYRHYQCKKDDKRQVNTLSNQINSHNYHSRAYTFRKYSRLL</sequence>
<evidence type="ECO:0000313" key="1">
    <source>
        <dbReference type="EMBL" id="JAB55836.1"/>
    </source>
</evidence>